<evidence type="ECO:0000256" key="2">
    <source>
        <dbReference type="SAM" id="Phobius"/>
    </source>
</evidence>
<feature type="compositionally biased region" description="Polar residues" evidence="1">
    <location>
        <begin position="1"/>
        <end position="13"/>
    </location>
</feature>
<accession>A0A4Q5APG5</accession>
<keyword evidence="2" id="KW-1133">Transmembrane helix</keyword>
<keyword evidence="2" id="KW-0472">Membrane</keyword>
<evidence type="ECO:0008006" key="5">
    <source>
        <dbReference type="Google" id="ProtNLM"/>
    </source>
</evidence>
<evidence type="ECO:0000313" key="4">
    <source>
        <dbReference type="Proteomes" id="UP000291920"/>
    </source>
</evidence>
<comment type="caution">
    <text evidence="3">The sequence shown here is derived from an EMBL/GenBank/DDBJ whole genome shotgun (WGS) entry which is preliminary data.</text>
</comment>
<reference evidence="3 4" key="1">
    <citation type="submission" date="2018-12" db="EMBL/GenBank/DDBJ databases">
        <title>Unveiling genomic diversity among members of the Bifidobacterium pseudolongum species, a widely distributed gut commensal of the animal kingdom.</title>
        <authorList>
            <person name="Lugli G.A."/>
            <person name="Duranti S."/>
            <person name="Albert K."/>
            <person name="Mancabelli L."/>
            <person name="Napoli S."/>
            <person name="Viappiani A."/>
            <person name="Anzalone R."/>
            <person name="Longhi G."/>
            <person name="Milani C."/>
            <person name="Turroni F."/>
            <person name="Alessandri G."/>
            <person name="Sela D.A."/>
            <person name="Van Sinderen D."/>
            <person name="Ventura M."/>
        </authorList>
    </citation>
    <scope>NUCLEOTIDE SEQUENCE [LARGE SCALE GENOMIC DNA]</scope>
    <source>
        <strain evidence="3 4">2017B</strain>
    </source>
</reference>
<feature type="transmembrane region" description="Helical" evidence="2">
    <location>
        <begin position="71"/>
        <end position="94"/>
    </location>
</feature>
<proteinExistence type="predicted"/>
<dbReference type="Proteomes" id="UP000291920">
    <property type="component" value="Unassembled WGS sequence"/>
</dbReference>
<feature type="transmembrane region" description="Helical" evidence="2">
    <location>
        <begin position="44"/>
        <end position="64"/>
    </location>
</feature>
<sequence length="100" mass="10300">MSDETTNIDGTSHTYDESDQALPDSMPGTETPYVPVFDPSVRTAIYVACTILGVILAVAAPVAIAANAPEWATILLSAMAGAIPTVAAAFGVAYNPSRTN</sequence>
<feature type="region of interest" description="Disordered" evidence="1">
    <location>
        <begin position="1"/>
        <end position="29"/>
    </location>
</feature>
<dbReference type="AlphaFoldDB" id="A0A4Q5APG5"/>
<evidence type="ECO:0000256" key="1">
    <source>
        <dbReference type="SAM" id="MobiDB-lite"/>
    </source>
</evidence>
<name>A0A4Q5APG5_9BIFI</name>
<dbReference type="RefSeq" id="WP_129870738.1">
    <property type="nucleotide sequence ID" value="NZ_RYUO01000002.1"/>
</dbReference>
<organism evidence="3 4">
    <name type="scientific">Bifidobacterium pseudolongum subsp. globosum</name>
    <dbReference type="NCBI Taxonomy" id="1690"/>
    <lineage>
        <taxon>Bacteria</taxon>
        <taxon>Bacillati</taxon>
        <taxon>Actinomycetota</taxon>
        <taxon>Actinomycetes</taxon>
        <taxon>Bifidobacteriales</taxon>
        <taxon>Bifidobacteriaceae</taxon>
        <taxon>Bifidobacterium</taxon>
    </lineage>
</organism>
<evidence type="ECO:0000313" key="3">
    <source>
        <dbReference type="EMBL" id="RYQ31005.1"/>
    </source>
</evidence>
<dbReference type="EMBL" id="RYUT01000002">
    <property type="protein sequence ID" value="RYQ31005.1"/>
    <property type="molecule type" value="Genomic_DNA"/>
</dbReference>
<protein>
    <recommendedName>
        <fullName evidence="5">Holin</fullName>
    </recommendedName>
</protein>
<gene>
    <name evidence="3" type="ORF">PG2017B_0815</name>
</gene>
<keyword evidence="2" id="KW-0812">Transmembrane</keyword>